<dbReference type="InterPro" id="IPR036770">
    <property type="entry name" value="Ankyrin_rpt-contain_sf"/>
</dbReference>
<gene>
    <name evidence="4" type="primary">MIB2</name>
    <name evidence="4" type="ORF">SPIL2461_LOCUS11332</name>
</gene>
<dbReference type="PANTHER" id="PTHR24134:SF9">
    <property type="entry name" value="ANKYRIN REPEAT AND SOCS BOX PROTEIN 8"/>
    <property type="match status" value="1"/>
</dbReference>
<keyword evidence="1" id="KW-0677">Repeat</keyword>
<dbReference type="SUPFAM" id="SSF48403">
    <property type="entry name" value="Ankyrin repeat"/>
    <property type="match status" value="1"/>
</dbReference>
<dbReference type="OrthoDB" id="445896at2759"/>
<comment type="caution">
    <text evidence="4">The sequence shown here is derived from an EMBL/GenBank/DDBJ whole genome shotgun (WGS) entry which is preliminary data.</text>
</comment>
<dbReference type="EMBL" id="CAJNIZ010022212">
    <property type="protein sequence ID" value="CAE7458769.1"/>
    <property type="molecule type" value="Genomic_DNA"/>
</dbReference>
<dbReference type="InterPro" id="IPR002110">
    <property type="entry name" value="Ankyrin_rpt"/>
</dbReference>
<sequence>MESALLCCRWDMQVLGGSPLLVAALLEARANPNDRLKRVEGQLLPSISGMTVLQACVYLHHNEAMKVLLVFKADADATDTNGAASMHWAASSNNSEAVRILMEAGCSPMRPVRTGHVPLEIAAATNSFDVLRELIPIAPREVIAKSLPAVFFFGGGSADAVSMLIEAQADVNLQMSVPKRSLFGLILSFFSIRHRWSKSTLSAFAYHHCGATPLMLSLITSSFEAAAVLLAAGVREDVETWGSDSNVGQRRWCNAFMMRQKGSKKLKSGYVSATGFCWQRTPSNRFPKKSPALQ</sequence>
<proteinExistence type="predicted"/>
<evidence type="ECO:0000313" key="5">
    <source>
        <dbReference type="Proteomes" id="UP000649617"/>
    </source>
</evidence>
<evidence type="ECO:0000313" key="4">
    <source>
        <dbReference type="EMBL" id="CAE7458769.1"/>
    </source>
</evidence>
<dbReference type="Proteomes" id="UP000649617">
    <property type="component" value="Unassembled WGS sequence"/>
</dbReference>
<reference evidence="4" key="1">
    <citation type="submission" date="2021-02" db="EMBL/GenBank/DDBJ databases">
        <authorList>
            <person name="Dougan E. K."/>
            <person name="Rhodes N."/>
            <person name="Thang M."/>
            <person name="Chan C."/>
        </authorList>
    </citation>
    <scope>NUCLEOTIDE SEQUENCE</scope>
</reference>
<dbReference type="Pfam" id="PF12796">
    <property type="entry name" value="Ank_2"/>
    <property type="match status" value="1"/>
</dbReference>
<dbReference type="SMART" id="SM00248">
    <property type="entry name" value="ANK"/>
    <property type="match status" value="4"/>
</dbReference>
<evidence type="ECO:0000256" key="3">
    <source>
        <dbReference type="PROSITE-ProRule" id="PRU00023"/>
    </source>
</evidence>
<name>A0A812S0D4_SYMPI</name>
<keyword evidence="5" id="KW-1185">Reference proteome</keyword>
<dbReference type="PROSITE" id="PS50297">
    <property type="entry name" value="ANK_REP_REGION"/>
    <property type="match status" value="1"/>
</dbReference>
<accession>A0A812S0D4</accession>
<organism evidence="4 5">
    <name type="scientific">Symbiodinium pilosum</name>
    <name type="common">Dinoflagellate</name>
    <dbReference type="NCBI Taxonomy" id="2952"/>
    <lineage>
        <taxon>Eukaryota</taxon>
        <taxon>Sar</taxon>
        <taxon>Alveolata</taxon>
        <taxon>Dinophyceae</taxon>
        <taxon>Suessiales</taxon>
        <taxon>Symbiodiniaceae</taxon>
        <taxon>Symbiodinium</taxon>
    </lineage>
</organism>
<dbReference type="PANTHER" id="PTHR24134">
    <property type="entry name" value="ANKYRIN REPEAT-CONTAINING PROTEIN DDB_G0279043"/>
    <property type="match status" value="1"/>
</dbReference>
<feature type="repeat" description="ANK" evidence="3">
    <location>
        <begin position="81"/>
        <end position="105"/>
    </location>
</feature>
<evidence type="ECO:0000256" key="1">
    <source>
        <dbReference type="ARBA" id="ARBA00022737"/>
    </source>
</evidence>
<protein>
    <submittedName>
        <fullName evidence="4">MIB2 protein</fullName>
    </submittedName>
</protein>
<dbReference type="PROSITE" id="PS50088">
    <property type="entry name" value="ANK_REPEAT"/>
    <property type="match status" value="1"/>
</dbReference>
<keyword evidence="2 3" id="KW-0040">ANK repeat</keyword>
<evidence type="ECO:0000256" key="2">
    <source>
        <dbReference type="ARBA" id="ARBA00023043"/>
    </source>
</evidence>
<dbReference type="AlphaFoldDB" id="A0A812S0D4"/>
<dbReference type="Gene3D" id="1.25.40.20">
    <property type="entry name" value="Ankyrin repeat-containing domain"/>
    <property type="match status" value="1"/>
</dbReference>